<dbReference type="AlphaFoldDB" id="A0A219B7T5"/>
<dbReference type="OrthoDB" id="7406594at2"/>
<dbReference type="Proteomes" id="UP000198462">
    <property type="component" value="Unassembled WGS sequence"/>
</dbReference>
<sequence>MFFRSVSGLALFVASSATIVTFPLQAQPAVEIPVAATADLAELTLAAATIVRARIADTDEVRAERAPGLAPGFRRLLVEAEVVAVLAAPGAVPGDIRYLVDVPETRRGRAPRLEGEEVMLFLGPEHRPGEFALAHKYGQQSWSGGTDEAVRKLLNNRAQMRGLTLGDAAVTSAFHVPGTIAGESESQIFVRTGEGRPLSLVVLRRPGQAPRVSVATGDIIDPNAPPPERGSLPALVLACSLPESLPGEVLEGSRDADALRADYQAAREALGGCERNFEQAALR</sequence>
<dbReference type="EMBL" id="NFZT01000001">
    <property type="protein sequence ID" value="OWV34450.1"/>
    <property type="molecule type" value="Genomic_DNA"/>
</dbReference>
<organism evidence="2 3">
    <name type="scientific">Pacificimonas flava</name>
    <dbReference type="NCBI Taxonomy" id="1234595"/>
    <lineage>
        <taxon>Bacteria</taxon>
        <taxon>Pseudomonadati</taxon>
        <taxon>Pseudomonadota</taxon>
        <taxon>Alphaproteobacteria</taxon>
        <taxon>Sphingomonadales</taxon>
        <taxon>Sphingosinicellaceae</taxon>
        <taxon>Pacificimonas</taxon>
    </lineage>
</organism>
<evidence type="ECO:0000313" key="3">
    <source>
        <dbReference type="Proteomes" id="UP000198462"/>
    </source>
</evidence>
<protein>
    <submittedName>
        <fullName evidence="2">Uncharacterized protein</fullName>
    </submittedName>
</protein>
<evidence type="ECO:0000313" key="2">
    <source>
        <dbReference type="EMBL" id="OWV34450.1"/>
    </source>
</evidence>
<name>A0A219B7T5_9SPHN</name>
<dbReference type="RefSeq" id="WP_088713150.1">
    <property type="nucleotide sequence ID" value="NZ_NFZT01000001.1"/>
</dbReference>
<comment type="caution">
    <text evidence="2">The sequence shown here is derived from an EMBL/GenBank/DDBJ whole genome shotgun (WGS) entry which is preliminary data.</text>
</comment>
<gene>
    <name evidence="2" type="ORF">B5C34_13940</name>
</gene>
<accession>A0A219B7T5</accession>
<feature type="signal peptide" evidence="1">
    <location>
        <begin position="1"/>
        <end position="26"/>
    </location>
</feature>
<keyword evidence="1" id="KW-0732">Signal</keyword>
<keyword evidence="3" id="KW-1185">Reference proteome</keyword>
<reference evidence="3" key="1">
    <citation type="submission" date="2017-05" db="EMBL/GenBank/DDBJ databases">
        <authorList>
            <person name="Lin X."/>
        </authorList>
    </citation>
    <scope>NUCLEOTIDE SEQUENCE [LARGE SCALE GENOMIC DNA]</scope>
    <source>
        <strain evidence="3">JLT2012</strain>
    </source>
</reference>
<proteinExistence type="predicted"/>
<evidence type="ECO:0000256" key="1">
    <source>
        <dbReference type="SAM" id="SignalP"/>
    </source>
</evidence>
<feature type="chain" id="PRO_5012939766" evidence="1">
    <location>
        <begin position="27"/>
        <end position="283"/>
    </location>
</feature>